<dbReference type="SUPFAM" id="SSF47413">
    <property type="entry name" value="lambda repressor-like DNA-binding domains"/>
    <property type="match status" value="1"/>
</dbReference>
<reference evidence="2" key="1">
    <citation type="journal article" date="2019" name="Int. J. Syst. Evol. Microbiol.">
        <title>The Global Catalogue of Microorganisms (GCM) 10K type strain sequencing project: providing services to taxonomists for standard genome sequencing and annotation.</title>
        <authorList>
            <consortium name="The Broad Institute Genomics Platform"/>
            <consortium name="The Broad Institute Genome Sequencing Center for Infectious Disease"/>
            <person name="Wu L."/>
            <person name="Ma J."/>
        </authorList>
    </citation>
    <scope>NUCLEOTIDE SEQUENCE [LARGE SCALE GENOMIC DNA]</scope>
    <source>
        <strain evidence="2">CGMCC 4.7242</strain>
    </source>
</reference>
<dbReference type="Gene3D" id="1.10.260.40">
    <property type="entry name" value="lambda repressor-like DNA-binding domains"/>
    <property type="match status" value="1"/>
</dbReference>
<dbReference type="RefSeq" id="WP_390260785.1">
    <property type="nucleotide sequence ID" value="NZ_JBHUGH010000006.1"/>
</dbReference>
<organism evidence="1 2">
    <name type="scientific">Halodurantibacterium flavum</name>
    <dbReference type="NCBI Taxonomy" id="1382802"/>
    <lineage>
        <taxon>Bacteria</taxon>
        <taxon>Pseudomonadati</taxon>
        <taxon>Pseudomonadota</taxon>
        <taxon>Alphaproteobacteria</taxon>
        <taxon>Rhodobacterales</taxon>
        <taxon>Paracoccaceae</taxon>
        <taxon>Halodurantibacterium</taxon>
    </lineage>
</organism>
<evidence type="ECO:0000313" key="1">
    <source>
        <dbReference type="EMBL" id="MFD1912274.1"/>
    </source>
</evidence>
<dbReference type="EMBL" id="JBHUGH010000006">
    <property type="protein sequence ID" value="MFD1912274.1"/>
    <property type="molecule type" value="Genomic_DNA"/>
</dbReference>
<dbReference type="Proteomes" id="UP001597353">
    <property type="component" value="Unassembled WGS sequence"/>
</dbReference>
<comment type="caution">
    <text evidence="1">The sequence shown here is derived from an EMBL/GenBank/DDBJ whole genome shotgun (WGS) entry which is preliminary data.</text>
</comment>
<dbReference type="InterPro" id="IPR010982">
    <property type="entry name" value="Lambda_DNA-bd_dom_sf"/>
</dbReference>
<protein>
    <submittedName>
        <fullName evidence="1">XRE family transcriptional regulator</fullName>
    </submittedName>
</protein>
<gene>
    <name evidence="1" type="ORF">ACFSGJ_08610</name>
</gene>
<evidence type="ECO:0000313" key="2">
    <source>
        <dbReference type="Proteomes" id="UP001597353"/>
    </source>
</evidence>
<proteinExistence type="predicted"/>
<accession>A0ABW4S644</accession>
<keyword evidence="2" id="KW-1185">Reference proteome</keyword>
<name>A0ABW4S644_9RHOB</name>
<sequence>MTKGRPYSETRLAAYLQKRILELRPKTQRAIAVEAGFINANVLAMLKSGANKLPLDRVPALAQALDCDPRYLFLLALEQDMGATHRLAIEEIFGAIVTRNELAWLKEIREASGNSDPGVTSRARSAVRAIFQR</sequence>